<dbReference type="Proteomes" id="UP000679352">
    <property type="component" value="Chromosome"/>
</dbReference>
<dbReference type="GO" id="GO:0046583">
    <property type="term" value="F:monoatomic cation efflux transmembrane transporter activity"/>
    <property type="evidence" value="ECO:0007669"/>
    <property type="project" value="TreeGrafter"/>
</dbReference>
<comment type="similarity">
    <text evidence="13">Belongs to the NiCoT transporter (TC 2.A.52) family.</text>
</comment>
<feature type="compositionally biased region" description="Basic residues" evidence="14">
    <location>
        <begin position="175"/>
        <end position="187"/>
    </location>
</feature>
<keyword evidence="7 13" id="KW-0812">Transmembrane</keyword>
<keyword evidence="16" id="KW-1185">Reference proteome</keyword>
<feature type="transmembrane region" description="Helical" evidence="13">
    <location>
        <begin position="50"/>
        <end position="71"/>
    </location>
</feature>
<evidence type="ECO:0000256" key="5">
    <source>
        <dbReference type="ARBA" id="ARBA00022475"/>
    </source>
</evidence>
<keyword evidence="3" id="KW-0171">Cobalt transport</keyword>
<dbReference type="GO" id="GO:0032025">
    <property type="term" value="P:response to cobalt ion"/>
    <property type="evidence" value="ECO:0007669"/>
    <property type="project" value="TreeGrafter"/>
</dbReference>
<evidence type="ECO:0000256" key="9">
    <source>
        <dbReference type="ARBA" id="ARBA00023065"/>
    </source>
</evidence>
<evidence type="ECO:0000256" key="2">
    <source>
        <dbReference type="ARBA" id="ARBA00004651"/>
    </source>
</evidence>
<dbReference type="EMBL" id="CP076361">
    <property type="protein sequence ID" value="QWK90139.1"/>
    <property type="molecule type" value="Genomic_DNA"/>
</dbReference>
<sequence>MRRLILSAGLLVALVLALLWLTGGLVSLRLWAEAAQRDVQRDMAAAVRAIAGRVPGAVFGLLAVSFAYGFFHAVGPGHGKMLIGGYGMARRVRLGRLAVLALVSSLAQSSVAVALVYAFILGLGWARDRVQGLSDAVLLPLSHAAIAGIGIWLVWRGIRGLRARAAAGQPDHAAGHHHHHHDHHHHDHHDTCGCGHAHGPTLAEAEAVTGWRDGLALIAGVALRPCSGALFLLIVSWQMGIALAGIAGVYAMGLGTALVTVAVAALAVWAREGTLTHLPGAGLARALPLLELVVGALIALIAGQMFLQSL</sequence>
<proteinExistence type="inferred from homology"/>
<dbReference type="InterPro" id="IPR011541">
    <property type="entry name" value="Ni/Co_transpt_high_affinity"/>
</dbReference>
<name>A0A975S0H5_9RHOB</name>
<keyword evidence="9" id="KW-0406">Ion transport</keyword>
<evidence type="ECO:0000256" key="4">
    <source>
        <dbReference type="ARBA" id="ARBA00022448"/>
    </source>
</evidence>
<keyword evidence="6" id="KW-0533">Nickel</keyword>
<feature type="region of interest" description="Disordered" evidence="14">
    <location>
        <begin position="169"/>
        <end position="194"/>
    </location>
</feature>
<gene>
    <name evidence="15" type="ORF">KM031_15120</name>
</gene>
<keyword evidence="10" id="KW-0921">Nickel transport</keyword>
<evidence type="ECO:0000256" key="12">
    <source>
        <dbReference type="ARBA" id="ARBA00023285"/>
    </source>
</evidence>
<dbReference type="GO" id="GO:0010045">
    <property type="term" value="P:response to nickel cation"/>
    <property type="evidence" value="ECO:0007669"/>
    <property type="project" value="TreeGrafter"/>
</dbReference>
<dbReference type="GO" id="GO:0015099">
    <property type="term" value="F:nickel cation transmembrane transporter activity"/>
    <property type="evidence" value="ECO:0007669"/>
    <property type="project" value="UniProtKB-UniRule"/>
</dbReference>
<dbReference type="KEGG" id="gfu:KM031_15120"/>
<evidence type="ECO:0000256" key="11">
    <source>
        <dbReference type="ARBA" id="ARBA00023136"/>
    </source>
</evidence>
<evidence type="ECO:0000256" key="3">
    <source>
        <dbReference type="ARBA" id="ARBA00022426"/>
    </source>
</evidence>
<protein>
    <recommendedName>
        <fullName evidence="13">Nickel/cobalt efflux system</fullName>
    </recommendedName>
</protein>
<accession>A0A975S0H5</accession>
<feature type="transmembrane region" description="Helical" evidence="13">
    <location>
        <begin position="241"/>
        <end position="269"/>
    </location>
</feature>
<evidence type="ECO:0000256" key="14">
    <source>
        <dbReference type="SAM" id="MobiDB-lite"/>
    </source>
</evidence>
<evidence type="ECO:0000313" key="15">
    <source>
        <dbReference type="EMBL" id="QWK90139.1"/>
    </source>
</evidence>
<keyword evidence="4 13" id="KW-0813">Transport</keyword>
<comment type="function">
    <text evidence="1">Efflux system for nickel and cobalt.</text>
</comment>
<reference evidence="15" key="1">
    <citation type="submission" date="2021-06" db="EMBL/GenBank/DDBJ databases">
        <title>Direct submission.</title>
        <authorList>
            <person name="Lee C.-S."/>
            <person name="Jin L."/>
        </authorList>
    </citation>
    <scope>NUCLEOTIDE SEQUENCE</scope>
    <source>
        <strain evidence="15">Con5</strain>
    </source>
</reference>
<evidence type="ECO:0000256" key="7">
    <source>
        <dbReference type="ARBA" id="ARBA00022692"/>
    </source>
</evidence>
<dbReference type="InterPro" id="IPR051224">
    <property type="entry name" value="NiCoT_RcnA"/>
</dbReference>
<dbReference type="PANTHER" id="PTHR40659">
    <property type="entry name" value="NICKEL/COBALT EFFLUX SYSTEM RCNA"/>
    <property type="match status" value="1"/>
</dbReference>
<keyword evidence="12" id="KW-0170">Cobalt</keyword>
<dbReference type="Pfam" id="PF03824">
    <property type="entry name" value="NicO"/>
    <property type="match status" value="1"/>
</dbReference>
<evidence type="ECO:0000256" key="6">
    <source>
        <dbReference type="ARBA" id="ARBA00022596"/>
    </source>
</evidence>
<feature type="transmembrane region" description="Helical" evidence="13">
    <location>
        <begin position="97"/>
        <end position="125"/>
    </location>
</feature>
<feature type="transmembrane region" description="Helical" evidence="13">
    <location>
        <begin position="289"/>
        <end position="307"/>
    </location>
</feature>
<evidence type="ECO:0000256" key="10">
    <source>
        <dbReference type="ARBA" id="ARBA00023112"/>
    </source>
</evidence>
<dbReference type="GO" id="GO:0006824">
    <property type="term" value="P:cobalt ion transport"/>
    <property type="evidence" value="ECO:0007669"/>
    <property type="project" value="UniProtKB-KW"/>
</dbReference>
<dbReference type="GO" id="GO:0005886">
    <property type="term" value="C:plasma membrane"/>
    <property type="evidence" value="ECO:0007669"/>
    <property type="project" value="UniProtKB-SubCell"/>
</dbReference>
<evidence type="ECO:0000313" key="16">
    <source>
        <dbReference type="Proteomes" id="UP000679352"/>
    </source>
</evidence>
<evidence type="ECO:0000256" key="8">
    <source>
        <dbReference type="ARBA" id="ARBA00022989"/>
    </source>
</evidence>
<keyword evidence="8 13" id="KW-1133">Transmembrane helix</keyword>
<dbReference type="PANTHER" id="PTHR40659:SF1">
    <property type="entry name" value="NICKEL_COBALT EFFLUX SYSTEM RCNA"/>
    <property type="match status" value="1"/>
</dbReference>
<dbReference type="AlphaFoldDB" id="A0A975S0H5"/>
<dbReference type="RefSeq" id="WP_215506529.1">
    <property type="nucleotide sequence ID" value="NZ_CP076361.1"/>
</dbReference>
<keyword evidence="11 13" id="KW-0472">Membrane</keyword>
<organism evidence="15 16">
    <name type="scientific">Gemmobacter fulvus</name>
    <dbReference type="NCBI Taxonomy" id="2840474"/>
    <lineage>
        <taxon>Bacteria</taxon>
        <taxon>Pseudomonadati</taxon>
        <taxon>Pseudomonadota</taxon>
        <taxon>Alphaproteobacteria</taxon>
        <taxon>Rhodobacterales</taxon>
        <taxon>Paracoccaceae</taxon>
        <taxon>Gemmobacter</taxon>
    </lineage>
</organism>
<comment type="subcellular location">
    <subcellularLocation>
        <location evidence="2 13">Cell membrane</location>
        <topology evidence="2 13">Multi-pass membrane protein</topology>
    </subcellularLocation>
</comment>
<evidence type="ECO:0000256" key="13">
    <source>
        <dbReference type="RuleBase" id="RU362101"/>
    </source>
</evidence>
<keyword evidence="5" id="KW-1003">Cell membrane</keyword>
<feature type="transmembrane region" description="Helical" evidence="13">
    <location>
        <begin position="137"/>
        <end position="155"/>
    </location>
</feature>
<feature type="transmembrane region" description="Helical" evidence="13">
    <location>
        <begin position="215"/>
        <end position="235"/>
    </location>
</feature>
<evidence type="ECO:0000256" key="1">
    <source>
        <dbReference type="ARBA" id="ARBA00002510"/>
    </source>
</evidence>